<accession>A0A5B7DAD2</accession>
<proteinExistence type="predicted"/>
<comment type="caution">
    <text evidence="2">The sequence shown here is derived from an EMBL/GenBank/DDBJ whole genome shotgun (WGS) entry which is preliminary data.</text>
</comment>
<sequence length="93" mass="10023">MEITLCPPGTKKLKARVSPSLADSGASQARRNRRRPAGPAVRNTDVNQVIATTCALSAPENQRLVISVNCIEMNQVRVTCREGRKVVKAATHG</sequence>
<reference evidence="2 3" key="1">
    <citation type="submission" date="2019-05" db="EMBL/GenBank/DDBJ databases">
        <title>Another draft genome of Portunus trituberculatus and its Hox gene families provides insights of decapod evolution.</title>
        <authorList>
            <person name="Jeong J.-H."/>
            <person name="Song I."/>
            <person name="Kim S."/>
            <person name="Choi T."/>
            <person name="Kim D."/>
            <person name="Ryu S."/>
            <person name="Kim W."/>
        </authorList>
    </citation>
    <scope>NUCLEOTIDE SEQUENCE [LARGE SCALE GENOMIC DNA]</scope>
    <source>
        <tissue evidence="2">Muscle</tissue>
    </source>
</reference>
<organism evidence="2 3">
    <name type="scientific">Portunus trituberculatus</name>
    <name type="common">Swimming crab</name>
    <name type="synonym">Neptunus trituberculatus</name>
    <dbReference type="NCBI Taxonomy" id="210409"/>
    <lineage>
        <taxon>Eukaryota</taxon>
        <taxon>Metazoa</taxon>
        <taxon>Ecdysozoa</taxon>
        <taxon>Arthropoda</taxon>
        <taxon>Crustacea</taxon>
        <taxon>Multicrustacea</taxon>
        <taxon>Malacostraca</taxon>
        <taxon>Eumalacostraca</taxon>
        <taxon>Eucarida</taxon>
        <taxon>Decapoda</taxon>
        <taxon>Pleocyemata</taxon>
        <taxon>Brachyura</taxon>
        <taxon>Eubrachyura</taxon>
        <taxon>Portunoidea</taxon>
        <taxon>Portunidae</taxon>
        <taxon>Portuninae</taxon>
        <taxon>Portunus</taxon>
    </lineage>
</organism>
<protein>
    <submittedName>
        <fullName evidence="2">Uncharacterized protein</fullName>
    </submittedName>
</protein>
<evidence type="ECO:0000313" key="3">
    <source>
        <dbReference type="Proteomes" id="UP000324222"/>
    </source>
</evidence>
<dbReference type="EMBL" id="VSRR010000659">
    <property type="protein sequence ID" value="MPC18222.1"/>
    <property type="molecule type" value="Genomic_DNA"/>
</dbReference>
<evidence type="ECO:0000313" key="2">
    <source>
        <dbReference type="EMBL" id="MPC18222.1"/>
    </source>
</evidence>
<keyword evidence="3" id="KW-1185">Reference proteome</keyword>
<name>A0A5B7DAD2_PORTR</name>
<feature type="region of interest" description="Disordered" evidence="1">
    <location>
        <begin position="1"/>
        <end position="41"/>
    </location>
</feature>
<dbReference type="Proteomes" id="UP000324222">
    <property type="component" value="Unassembled WGS sequence"/>
</dbReference>
<gene>
    <name evidence="2" type="ORF">E2C01_011100</name>
</gene>
<dbReference type="AlphaFoldDB" id="A0A5B7DAD2"/>
<evidence type="ECO:0000256" key="1">
    <source>
        <dbReference type="SAM" id="MobiDB-lite"/>
    </source>
</evidence>